<reference evidence="2" key="1">
    <citation type="journal article" date="2015" name="Nature">
        <title>Complex archaea that bridge the gap between prokaryotes and eukaryotes.</title>
        <authorList>
            <person name="Spang A."/>
            <person name="Saw J.H."/>
            <person name="Jorgensen S.L."/>
            <person name="Zaremba-Niedzwiedzka K."/>
            <person name="Martijn J."/>
            <person name="Lind A.E."/>
            <person name="van Eijk R."/>
            <person name="Schleper C."/>
            <person name="Guy L."/>
            <person name="Ettema T.J."/>
        </authorList>
    </citation>
    <scope>NUCLEOTIDE SEQUENCE</scope>
</reference>
<gene>
    <name evidence="2" type="ORF">LCGC14_0789720</name>
</gene>
<protein>
    <submittedName>
        <fullName evidence="2">Uncharacterized protein</fullName>
    </submittedName>
</protein>
<dbReference type="Pfam" id="PF16677">
    <property type="entry name" value="GP3_package"/>
    <property type="match status" value="1"/>
</dbReference>
<feature type="region of interest" description="Disordered" evidence="1">
    <location>
        <begin position="1"/>
        <end position="24"/>
    </location>
</feature>
<dbReference type="EMBL" id="LAZR01002081">
    <property type="protein sequence ID" value="KKN34831.1"/>
    <property type="molecule type" value="Genomic_DNA"/>
</dbReference>
<dbReference type="Gene3D" id="1.10.132.80">
    <property type="match status" value="1"/>
</dbReference>
<sequence>MVKAKTKAKGERQHNTLPGTKYPPLKVESPEAFDAAVDEYMLDAIGEKTPITISGALLWMGIYDQHTLAAYAERDGFGPSVKRLRAIVRHQYELRLYSNNPTGAIFALKNMGWSDKVGVELTGAEGGPVQTAMEVTFVAPKSQD</sequence>
<evidence type="ECO:0000313" key="2">
    <source>
        <dbReference type="EMBL" id="KKN34831.1"/>
    </source>
</evidence>
<dbReference type="InterPro" id="IPR032066">
    <property type="entry name" value="GP3_package"/>
</dbReference>
<name>A0A0F9SCY2_9ZZZZ</name>
<dbReference type="AlphaFoldDB" id="A0A0F9SCY2"/>
<organism evidence="2">
    <name type="scientific">marine sediment metagenome</name>
    <dbReference type="NCBI Taxonomy" id="412755"/>
    <lineage>
        <taxon>unclassified sequences</taxon>
        <taxon>metagenomes</taxon>
        <taxon>ecological metagenomes</taxon>
    </lineage>
</organism>
<evidence type="ECO:0000256" key="1">
    <source>
        <dbReference type="SAM" id="MobiDB-lite"/>
    </source>
</evidence>
<proteinExistence type="predicted"/>
<comment type="caution">
    <text evidence="2">The sequence shown here is derived from an EMBL/GenBank/DDBJ whole genome shotgun (WGS) entry which is preliminary data.</text>
</comment>
<accession>A0A0F9SCY2</accession>